<keyword evidence="3" id="KW-1185">Reference proteome</keyword>
<dbReference type="AlphaFoldDB" id="A0AAN8XCU2"/>
<evidence type="ECO:0000313" key="2">
    <source>
        <dbReference type="EMBL" id="KAK7076625.1"/>
    </source>
</evidence>
<dbReference type="EMBL" id="JAXCGZ010009599">
    <property type="protein sequence ID" value="KAK7076625.1"/>
    <property type="molecule type" value="Genomic_DNA"/>
</dbReference>
<protein>
    <submittedName>
        <fullName evidence="2">Uncharacterized protein</fullName>
    </submittedName>
</protein>
<dbReference type="Proteomes" id="UP001381693">
    <property type="component" value="Unassembled WGS sequence"/>
</dbReference>
<reference evidence="2 3" key="1">
    <citation type="submission" date="2023-11" db="EMBL/GenBank/DDBJ databases">
        <title>Halocaridina rubra genome assembly.</title>
        <authorList>
            <person name="Smith C."/>
        </authorList>
    </citation>
    <scope>NUCLEOTIDE SEQUENCE [LARGE SCALE GENOMIC DNA]</scope>
    <source>
        <strain evidence="2">EP-1</strain>
        <tissue evidence="2">Whole</tissue>
    </source>
</reference>
<sequence length="240" mass="25838">MYYRVNEAPQDPGYGQSILQENQLVFQVGAYADLSHSHYDYHCGASKDHCSLSSGYIKSASPATPADIMRGSSTLHHSTDVFSIGRLNLRHSYQREISVASHDSDPQVVDSDCRGTAGGADTGTIRSVGKEVILGVQVTADNLSTPGSLSDLRRSVDNVSSTKQSKMPSSLSLQTELPLHAASSHRLSVSGMRESNSRQSLSSQHSLLTSVQRTISIGSETQSEAFFSADEDQMLVRSSA</sequence>
<comment type="caution">
    <text evidence="2">The sequence shown here is derived from an EMBL/GenBank/DDBJ whole genome shotgun (WGS) entry which is preliminary data.</text>
</comment>
<feature type="region of interest" description="Disordered" evidence="1">
    <location>
        <begin position="186"/>
        <end position="205"/>
    </location>
</feature>
<name>A0AAN8XCU2_HALRR</name>
<evidence type="ECO:0000256" key="1">
    <source>
        <dbReference type="SAM" id="MobiDB-lite"/>
    </source>
</evidence>
<gene>
    <name evidence="2" type="ORF">SK128_017339</name>
</gene>
<evidence type="ECO:0000313" key="3">
    <source>
        <dbReference type="Proteomes" id="UP001381693"/>
    </source>
</evidence>
<accession>A0AAN8XCU2</accession>
<proteinExistence type="predicted"/>
<organism evidence="2 3">
    <name type="scientific">Halocaridina rubra</name>
    <name type="common">Hawaiian red shrimp</name>
    <dbReference type="NCBI Taxonomy" id="373956"/>
    <lineage>
        <taxon>Eukaryota</taxon>
        <taxon>Metazoa</taxon>
        <taxon>Ecdysozoa</taxon>
        <taxon>Arthropoda</taxon>
        <taxon>Crustacea</taxon>
        <taxon>Multicrustacea</taxon>
        <taxon>Malacostraca</taxon>
        <taxon>Eumalacostraca</taxon>
        <taxon>Eucarida</taxon>
        <taxon>Decapoda</taxon>
        <taxon>Pleocyemata</taxon>
        <taxon>Caridea</taxon>
        <taxon>Atyoidea</taxon>
        <taxon>Atyidae</taxon>
        <taxon>Halocaridina</taxon>
    </lineage>
</organism>